<sequence length="95" mass="11067">MKVFALEIKLRAIWVHSLKEKRMIVQSIVKKIRNHFNVSVGEIAEQDIHQIVVIGVVGMTLDERHLEERMEEILLYVEKNTDAEIIDVVKDKAVF</sequence>
<dbReference type="SUPFAM" id="SSF103007">
    <property type="entry name" value="Hypothetical protein TT1725"/>
    <property type="match status" value="1"/>
</dbReference>
<dbReference type="InterPro" id="IPR036746">
    <property type="entry name" value="TT1725-like_sf"/>
</dbReference>
<proteinExistence type="predicted"/>
<organism evidence="1 2">
    <name type="scientific">Anaerosporobacter mobilis DSM 15930</name>
    <dbReference type="NCBI Taxonomy" id="1120996"/>
    <lineage>
        <taxon>Bacteria</taxon>
        <taxon>Bacillati</taxon>
        <taxon>Bacillota</taxon>
        <taxon>Clostridia</taxon>
        <taxon>Lachnospirales</taxon>
        <taxon>Lachnospiraceae</taxon>
        <taxon>Anaerosporobacter</taxon>
    </lineage>
</organism>
<dbReference type="AlphaFoldDB" id="A0A1M7GUT3"/>
<evidence type="ECO:0000313" key="1">
    <source>
        <dbReference type="EMBL" id="SHM19599.1"/>
    </source>
</evidence>
<reference evidence="1 2" key="1">
    <citation type="submission" date="2016-11" db="EMBL/GenBank/DDBJ databases">
        <authorList>
            <person name="Jaros S."/>
            <person name="Januszkiewicz K."/>
            <person name="Wedrychowicz H."/>
        </authorList>
    </citation>
    <scope>NUCLEOTIDE SEQUENCE [LARGE SCALE GENOMIC DNA]</scope>
    <source>
        <strain evidence="1 2">DSM 15930</strain>
    </source>
</reference>
<dbReference type="Gene3D" id="3.30.70.1120">
    <property type="entry name" value="TT1725-like"/>
    <property type="match status" value="1"/>
</dbReference>
<dbReference type="EMBL" id="FRCP01000007">
    <property type="protein sequence ID" value="SHM19599.1"/>
    <property type="molecule type" value="Genomic_DNA"/>
</dbReference>
<dbReference type="Proteomes" id="UP000184038">
    <property type="component" value="Unassembled WGS sequence"/>
</dbReference>
<accession>A0A1M7GUT3</accession>
<dbReference type="PANTHER" id="PTHR36441:SF1">
    <property type="entry name" value="DUF503 DOMAIN-CONTAINING PROTEIN"/>
    <property type="match status" value="1"/>
</dbReference>
<dbReference type="RefSeq" id="WP_073284277.1">
    <property type="nucleotide sequence ID" value="NZ_FRCP01000007.1"/>
</dbReference>
<keyword evidence="2" id="KW-1185">Reference proteome</keyword>
<gene>
    <name evidence="1" type="ORF">SAMN02746066_01112</name>
</gene>
<evidence type="ECO:0000313" key="2">
    <source>
        <dbReference type="Proteomes" id="UP000184038"/>
    </source>
</evidence>
<dbReference type="STRING" id="1120996.SAMN02746066_01112"/>
<evidence type="ECO:0008006" key="3">
    <source>
        <dbReference type="Google" id="ProtNLM"/>
    </source>
</evidence>
<dbReference type="OrthoDB" id="9809023at2"/>
<name>A0A1M7GUT3_9FIRM</name>
<dbReference type="InterPro" id="IPR007546">
    <property type="entry name" value="DUF503"/>
</dbReference>
<dbReference type="Pfam" id="PF04456">
    <property type="entry name" value="DUF503"/>
    <property type="match status" value="1"/>
</dbReference>
<dbReference type="PANTHER" id="PTHR36441">
    <property type="entry name" value="HYPOTHETICAL CYTOSOLIC PROTEIN"/>
    <property type="match status" value="1"/>
</dbReference>
<protein>
    <recommendedName>
        <fullName evidence="3">DUF503 domain-containing protein</fullName>
    </recommendedName>
</protein>